<keyword evidence="6 15" id="KW-0479">Metal-binding</keyword>
<evidence type="ECO:0000313" key="21">
    <source>
        <dbReference type="Proteomes" id="UP000594800"/>
    </source>
</evidence>
<accession>A0A7S9LU68</accession>
<evidence type="ECO:0000256" key="3">
    <source>
        <dbReference type="ARBA" id="ARBA00022448"/>
    </source>
</evidence>
<evidence type="ECO:0000256" key="12">
    <source>
        <dbReference type="ARBA" id="ARBA00024688"/>
    </source>
</evidence>
<keyword evidence="7" id="KW-1278">Translocase</keyword>
<dbReference type="GO" id="GO:0042773">
    <property type="term" value="P:ATP synthesis coupled electron transport"/>
    <property type="evidence" value="ECO:0007669"/>
    <property type="project" value="TreeGrafter"/>
</dbReference>
<comment type="cofactor">
    <cofactor evidence="15">
        <name>Cu cation</name>
        <dbReference type="ChEBI" id="CHEBI:23378"/>
    </cofactor>
    <text evidence="15">Binds a copper A center.</text>
</comment>
<keyword evidence="5 14" id="KW-0812">Transmembrane</keyword>
<evidence type="ECO:0000256" key="11">
    <source>
        <dbReference type="ARBA" id="ARBA00023136"/>
    </source>
</evidence>
<evidence type="ECO:0000256" key="14">
    <source>
        <dbReference type="RuleBase" id="RU000456"/>
    </source>
</evidence>
<dbReference type="GO" id="GO:0004129">
    <property type="term" value="F:cytochrome-c oxidase activity"/>
    <property type="evidence" value="ECO:0007669"/>
    <property type="project" value="UniProtKB-EC"/>
</dbReference>
<dbReference type="SUPFAM" id="SSF49503">
    <property type="entry name" value="Cupredoxins"/>
    <property type="match status" value="1"/>
</dbReference>
<dbReference type="Gene3D" id="1.10.287.90">
    <property type="match status" value="1"/>
</dbReference>
<keyword evidence="9 16" id="KW-1133">Transmembrane helix</keyword>
<feature type="domain" description="Cytochrome oxidase subunit II copper A binding" evidence="18">
    <location>
        <begin position="131"/>
        <end position="267"/>
    </location>
</feature>
<keyword evidence="11 16" id="KW-0472">Membrane</keyword>
<keyword evidence="21" id="KW-1185">Reference proteome</keyword>
<dbReference type="EC" id="7.1.1.9" evidence="15"/>
<keyword evidence="10 15" id="KW-0186">Copper</keyword>
<dbReference type="PANTHER" id="PTHR22888">
    <property type="entry name" value="CYTOCHROME C OXIDASE, SUBUNIT II"/>
    <property type="match status" value="1"/>
</dbReference>
<keyword evidence="8 14" id="KW-0249">Electron transport</keyword>
<organism evidence="20 21">
    <name type="scientific">Pontivivens ytuae</name>
    <dbReference type="NCBI Taxonomy" id="2789856"/>
    <lineage>
        <taxon>Bacteria</taxon>
        <taxon>Pseudomonadati</taxon>
        <taxon>Pseudomonadota</taxon>
        <taxon>Alphaproteobacteria</taxon>
        <taxon>Rhodobacterales</taxon>
        <taxon>Paracoccaceae</taxon>
        <taxon>Pontivivens</taxon>
    </lineage>
</organism>
<gene>
    <name evidence="20" type="primary">coxB</name>
    <name evidence="20" type="ORF">I0K15_06585</name>
</gene>
<feature type="transmembrane region" description="Helical" evidence="16">
    <location>
        <begin position="60"/>
        <end position="81"/>
    </location>
</feature>
<dbReference type="PROSITE" id="PS50999">
    <property type="entry name" value="COX2_TM"/>
    <property type="match status" value="1"/>
</dbReference>
<evidence type="ECO:0000259" key="19">
    <source>
        <dbReference type="PROSITE" id="PS50999"/>
    </source>
</evidence>
<dbReference type="EMBL" id="CP064942">
    <property type="protein sequence ID" value="QPH55397.1"/>
    <property type="molecule type" value="Genomic_DNA"/>
</dbReference>
<dbReference type="Gene3D" id="2.60.40.420">
    <property type="entry name" value="Cupredoxins - blue copper proteins"/>
    <property type="match status" value="1"/>
</dbReference>
<evidence type="ECO:0000256" key="8">
    <source>
        <dbReference type="ARBA" id="ARBA00022982"/>
    </source>
</evidence>
<dbReference type="PROSITE" id="PS00078">
    <property type="entry name" value="COX2"/>
    <property type="match status" value="1"/>
</dbReference>
<dbReference type="NCBIfam" id="TIGR02866">
    <property type="entry name" value="CoxB"/>
    <property type="match status" value="1"/>
</dbReference>
<proteinExistence type="inferred from homology"/>
<dbReference type="RefSeq" id="WP_196104596.1">
    <property type="nucleotide sequence ID" value="NZ_CP064942.1"/>
</dbReference>
<feature type="domain" description="Cytochrome oxidase subunit II transmembrane region profile" evidence="19">
    <location>
        <begin position="35"/>
        <end position="130"/>
    </location>
</feature>
<dbReference type="InterPro" id="IPR036257">
    <property type="entry name" value="Cyt_c_oxidase_su2_TM_sf"/>
</dbReference>
<evidence type="ECO:0000256" key="10">
    <source>
        <dbReference type="ARBA" id="ARBA00023008"/>
    </source>
</evidence>
<dbReference type="InterPro" id="IPR001505">
    <property type="entry name" value="Copper_CuA"/>
</dbReference>
<dbReference type="Pfam" id="PF02790">
    <property type="entry name" value="COX2_TM"/>
    <property type="match status" value="1"/>
</dbReference>
<evidence type="ECO:0000256" key="16">
    <source>
        <dbReference type="SAM" id="Phobius"/>
    </source>
</evidence>
<dbReference type="PROSITE" id="PS50857">
    <property type="entry name" value="COX2_CUA"/>
    <property type="match status" value="1"/>
</dbReference>
<protein>
    <recommendedName>
        <fullName evidence="15">Cytochrome c oxidase subunit 2</fullName>
        <ecNumber evidence="15">7.1.1.9</ecNumber>
    </recommendedName>
</protein>
<dbReference type="InterPro" id="IPR014222">
    <property type="entry name" value="Cyt_c_oxidase_su2"/>
</dbReference>
<dbReference type="PANTHER" id="PTHR22888:SF9">
    <property type="entry name" value="CYTOCHROME C OXIDASE SUBUNIT 2"/>
    <property type="match status" value="1"/>
</dbReference>
<comment type="catalytic activity">
    <reaction evidence="13 15">
        <text>4 Fe(II)-[cytochrome c] + O2 + 8 H(+)(in) = 4 Fe(III)-[cytochrome c] + 2 H2O + 4 H(+)(out)</text>
        <dbReference type="Rhea" id="RHEA:11436"/>
        <dbReference type="Rhea" id="RHEA-COMP:10350"/>
        <dbReference type="Rhea" id="RHEA-COMP:14399"/>
        <dbReference type="ChEBI" id="CHEBI:15377"/>
        <dbReference type="ChEBI" id="CHEBI:15378"/>
        <dbReference type="ChEBI" id="CHEBI:15379"/>
        <dbReference type="ChEBI" id="CHEBI:29033"/>
        <dbReference type="ChEBI" id="CHEBI:29034"/>
        <dbReference type="EC" id="7.1.1.9"/>
    </reaction>
</comment>
<evidence type="ECO:0000256" key="15">
    <source>
        <dbReference type="RuleBase" id="RU004024"/>
    </source>
</evidence>
<dbReference type="GO" id="GO:0005886">
    <property type="term" value="C:plasma membrane"/>
    <property type="evidence" value="ECO:0007669"/>
    <property type="project" value="UniProtKB-SubCell"/>
</dbReference>
<dbReference type="SUPFAM" id="SSF81464">
    <property type="entry name" value="Cytochrome c oxidase subunit II-like, transmembrane region"/>
    <property type="match status" value="1"/>
</dbReference>
<keyword evidence="4 14" id="KW-0679">Respiratory chain</keyword>
<dbReference type="Pfam" id="PF00116">
    <property type="entry name" value="COX2"/>
    <property type="match status" value="1"/>
</dbReference>
<feature type="transmembrane region" description="Helical" evidence="16">
    <location>
        <begin position="102"/>
        <end position="124"/>
    </location>
</feature>
<evidence type="ECO:0000256" key="6">
    <source>
        <dbReference type="ARBA" id="ARBA00022723"/>
    </source>
</evidence>
<evidence type="ECO:0000256" key="2">
    <source>
        <dbReference type="ARBA" id="ARBA00007866"/>
    </source>
</evidence>
<evidence type="ECO:0000256" key="9">
    <source>
        <dbReference type="ARBA" id="ARBA00022989"/>
    </source>
</evidence>
<dbReference type="AlphaFoldDB" id="A0A7S9LU68"/>
<evidence type="ECO:0000256" key="17">
    <source>
        <dbReference type="SAM" id="SignalP"/>
    </source>
</evidence>
<feature type="signal peptide" evidence="17">
    <location>
        <begin position="1"/>
        <end position="22"/>
    </location>
</feature>
<keyword evidence="3 14" id="KW-0813">Transport</keyword>
<dbReference type="InterPro" id="IPR002429">
    <property type="entry name" value="CcO_II-like_C"/>
</dbReference>
<evidence type="ECO:0000313" key="20">
    <source>
        <dbReference type="EMBL" id="QPH55397.1"/>
    </source>
</evidence>
<dbReference type="GO" id="GO:0016491">
    <property type="term" value="F:oxidoreductase activity"/>
    <property type="evidence" value="ECO:0007669"/>
    <property type="project" value="InterPro"/>
</dbReference>
<evidence type="ECO:0000256" key="1">
    <source>
        <dbReference type="ARBA" id="ARBA00004141"/>
    </source>
</evidence>
<keyword evidence="17" id="KW-0732">Signal</keyword>
<dbReference type="InterPro" id="IPR045187">
    <property type="entry name" value="CcO_II"/>
</dbReference>
<dbReference type="InterPro" id="IPR008972">
    <property type="entry name" value="Cupredoxin"/>
</dbReference>
<reference evidence="20 21" key="1">
    <citation type="submission" date="2020-11" db="EMBL/GenBank/DDBJ databases">
        <title>Description of Pontivivens ytuae sp. nov. isolated from deep sea sediment of Mariana Trench.</title>
        <authorList>
            <person name="Wang Z."/>
            <person name="Sun Q.-L."/>
            <person name="Xu X.-D."/>
            <person name="Tang Y.-Z."/>
            <person name="Zhang J."/>
        </authorList>
    </citation>
    <scope>NUCLEOTIDE SEQUENCE [LARGE SCALE GENOMIC DNA]</scope>
    <source>
        <strain evidence="20 21">MT2928</strain>
    </source>
</reference>
<sequence>MPFAKTLSALGALMMTGGAAFAQEEVLSPLPTIGRPVPGGTGFQPAVTELAQDIRWLDNFLLVIITLIVLFVTALLAIVIFRYNEKKNPNPARFTHNTKIEIAWTIVPVLILVVIGSFSLPVLFKQLEIPEADVTIKATGYQWYWGHEYPDHGIYFESYMLAEEELEEFGYAPEDYLLATDTAVVVPVGQVVKLQTTAADVIHAWKIPAFGVHLDAIPGRLNETWFQVDEPGIYFGQCSELCGISHAYMPITVKAVPVEEYEAWLEAATARYADGGAPTTRVAAAE</sequence>
<dbReference type="InterPro" id="IPR011759">
    <property type="entry name" value="Cyt_c_oxidase_su2_TM_dom"/>
</dbReference>
<dbReference type="KEGG" id="poz:I0K15_06585"/>
<comment type="function">
    <text evidence="12 15">Subunits I and II form the functional core of the enzyme complex. Electrons originating in cytochrome c are transferred via heme a and Cu(A) to the binuclear center formed by heme a3 and Cu(B).</text>
</comment>
<evidence type="ECO:0000256" key="4">
    <source>
        <dbReference type="ARBA" id="ARBA00022660"/>
    </source>
</evidence>
<comment type="similarity">
    <text evidence="2 14">Belongs to the cytochrome c oxidase subunit 2 family.</text>
</comment>
<dbReference type="PRINTS" id="PR01166">
    <property type="entry name" value="CYCOXIDASEII"/>
</dbReference>
<evidence type="ECO:0000256" key="5">
    <source>
        <dbReference type="ARBA" id="ARBA00022692"/>
    </source>
</evidence>
<dbReference type="GO" id="GO:0005507">
    <property type="term" value="F:copper ion binding"/>
    <property type="evidence" value="ECO:0007669"/>
    <property type="project" value="InterPro"/>
</dbReference>
<evidence type="ECO:0000259" key="18">
    <source>
        <dbReference type="PROSITE" id="PS50857"/>
    </source>
</evidence>
<feature type="chain" id="PRO_5032843922" description="Cytochrome c oxidase subunit 2" evidence="17">
    <location>
        <begin position="23"/>
        <end position="286"/>
    </location>
</feature>
<evidence type="ECO:0000256" key="7">
    <source>
        <dbReference type="ARBA" id="ARBA00022967"/>
    </source>
</evidence>
<comment type="subcellular location">
    <subcellularLocation>
        <location evidence="14">Cell membrane</location>
        <topology evidence="14">Multi-pass membrane protein</topology>
    </subcellularLocation>
    <subcellularLocation>
        <location evidence="1">Membrane</location>
        <topology evidence="1">Multi-pass membrane protein</topology>
    </subcellularLocation>
</comment>
<name>A0A7S9LU68_9RHOB</name>
<evidence type="ECO:0000256" key="13">
    <source>
        <dbReference type="ARBA" id="ARBA00047816"/>
    </source>
</evidence>
<dbReference type="Proteomes" id="UP000594800">
    <property type="component" value="Chromosome"/>
</dbReference>